<feature type="region of interest" description="Disordered" evidence="1">
    <location>
        <begin position="196"/>
        <end position="230"/>
    </location>
</feature>
<proteinExistence type="predicted"/>
<dbReference type="AlphaFoldDB" id="A0A518G890"/>
<dbReference type="EMBL" id="CP036298">
    <property type="protein sequence ID" value="QDV24804.1"/>
    <property type="molecule type" value="Genomic_DNA"/>
</dbReference>
<evidence type="ECO:0000313" key="2">
    <source>
        <dbReference type="EMBL" id="QDV24804.1"/>
    </source>
</evidence>
<reference evidence="2 3" key="1">
    <citation type="submission" date="2019-02" db="EMBL/GenBank/DDBJ databases">
        <title>Deep-cultivation of Planctomycetes and their phenomic and genomic characterization uncovers novel biology.</title>
        <authorList>
            <person name="Wiegand S."/>
            <person name="Jogler M."/>
            <person name="Boedeker C."/>
            <person name="Pinto D."/>
            <person name="Vollmers J."/>
            <person name="Rivas-Marin E."/>
            <person name="Kohn T."/>
            <person name="Peeters S.H."/>
            <person name="Heuer A."/>
            <person name="Rast P."/>
            <person name="Oberbeckmann S."/>
            <person name="Bunk B."/>
            <person name="Jeske O."/>
            <person name="Meyerdierks A."/>
            <person name="Storesund J.E."/>
            <person name="Kallscheuer N."/>
            <person name="Luecker S."/>
            <person name="Lage O.M."/>
            <person name="Pohl T."/>
            <person name="Merkel B.J."/>
            <person name="Hornburger P."/>
            <person name="Mueller R.-W."/>
            <person name="Bruemmer F."/>
            <person name="Labrenz M."/>
            <person name="Spormann A.M."/>
            <person name="Op den Camp H."/>
            <person name="Overmann J."/>
            <person name="Amann R."/>
            <person name="Jetten M.S.M."/>
            <person name="Mascher T."/>
            <person name="Medema M.H."/>
            <person name="Devos D.P."/>
            <person name="Kaster A.-K."/>
            <person name="Ovreas L."/>
            <person name="Rohde M."/>
            <person name="Galperin M.Y."/>
            <person name="Jogler C."/>
        </authorList>
    </citation>
    <scope>NUCLEOTIDE SEQUENCE [LARGE SCALE GENOMIC DNA]</scope>
    <source>
        <strain evidence="2 3">Q31a</strain>
    </source>
</reference>
<organism evidence="2 3">
    <name type="scientific">Aureliella helgolandensis</name>
    <dbReference type="NCBI Taxonomy" id="2527968"/>
    <lineage>
        <taxon>Bacteria</taxon>
        <taxon>Pseudomonadati</taxon>
        <taxon>Planctomycetota</taxon>
        <taxon>Planctomycetia</taxon>
        <taxon>Pirellulales</taxon>
        <taxon>Pirellulaceae</taxon>
        <taxon>Aureliella</taxon>
    </lineage>
</organism>
<name>A0A518G890_9BACT</name>
<evidence type="ECO:0000313" key="3">
    <source>
        <dbReference type="Proteomes" id="UP000318017"/>
    </source>
</evidence>
<accession>A0A518G890</accession>
<sequence length="375" mass="41490">MSPYIKQCAICGQARSDAHPNSRICNSRHCQIAYEVHLNCGRACCVSCGHLLQRTRDSRTPAVCNRSACQQQLASIRSPTAAFCFVCRVYLVNHVASGTVELCGNIVCRRRHAKELTDAHASVKFERREARRQVVNDMVIEQVARIEPDLFSTSLPEVVVLPYLEQKLSSLSSQRRNKFRATVLVMATEAIAIIKRSKHNSTPAPEPDEMGVKSRDAVDTPNTGGSSGDKQPRFYRLNGLACGTCGGMCCKLGCDHAFLNTSLLCRVLDERPGLLADALTDAYMQKIPEETYENSCVYHGIHGCELPREMRAITCNTYLCCSLQLLRNSVDKGESHFLLAASNVCDAEDASPEVYRIRAANDQETILLKSSPSDR</sequence>
<dbReference type="Proteomes" id="UP000318017">
    <property type="component" value="Chromosome"/>
</dbReference>
<gene>
    <name evidence="2" type="ORF">Q31a_31260</name>
</gene>
<keyword evidence="3" id="KW-1185">Reference proteome</keyword>
<dbReference type="KEGG" id="ahel:Q31a_31260"/>
<evidence type="ECO:0000256" key="1">
    <source>
        <dbReference type="SAM" id="MobiDB-lite"/>
    </source>
</evidence>
<protein>
    <submittedName>
        <fullName evidence="2">Uncharacterized protein</fullName>
    </submittedName>
</protein>